<organism evidence="2 3">
    <name type="scientific">Sphenostylis stenocarpa</name>
    <dbReference type="NCBI Taxonomy" id="92480"/>
    <lineage>
        <taxon>Eukaryota</taxon>
        <taxon>Viridiplantae</taxon>
        <taxon>Streptophyta</taxon>
        <taxon>Embryophyta</taxon>
        <taxon>Tracheophyta</taxon>
        <taxon>Spermatophyta</taxon>
        <taxon>Magnoliopsida</taxon>
        <taxon>eudicotyledons</taxon>
        <taxon>Gunneridae</taxon>
        <taxon>Pentapetalae</taxon>
        <taxon>rosids</taxon>
        <taxon>fabids</taxon>
        <taxon>Fabales</taxon>
        <taxon>Fabaceae</taxon>
        <taxon>Papilionoideae</taxon>
        <taxon>50 kb inversion clade</taxon>
        <taxon>NPAAA clade</taxon>
        <taxon>indigoferoid/millettioid clade</taxon>
        <taxon>Phaseoleae</taxon>
        <taxon>Sphenostylis</taxon>
    </lineage>
</organism>
<proteinExistence type="predicted"/>
<dbReference type="AlphaFoldDB" id="A0AA86RW92"/>
<keyword evidence="3" id="KW-1185">Reference proteome</keyword>
<dbReference type="Gramene" id="rna-AYBTSS11_LOCUS2303">
    <property type="protein sequence ID" value="CAJ1866253.1"/>
    <property type="gene ID" value="gene-AYBTSS11_LOCUS2303"/>
</dbReference>
<feature type="compositionally biased region" description="Basic residues" evidence="1">
    <location>
        <begin position="1"/>
        <end position="12"/>
    </location>
</feature>
<dbReference type="Proteomes" id="UP001189624">
    <property type="component" value="Chromosome 1"/>
</dbReference>
<feature type="region of interest" description="Disordered" evidence="1">
    <location>
        <begin position="1"/>
        <end position="121"/>
    </location>
</feature>
<dbReference type="EMBL" id="OY731398">
    <property type="protein sequence ID" value="CAJ1866253.1"/>
    <property type="molecule type" value="Genomic_DNA"/>
</dbReference>
<evidence type="ECO:0000256" key="1">
    <source>
        <dbReference type="SAM" id="MobiDB-lite"/>
    </source>
</evidence>
<reference evidence="2" key="1">
    <citation type="submission" date="2023-10" db="EMBL/GenBank/DDBJ databases">
        <authorList>
            <person name="Domelevo Entfellner J.-B."/>
        </authorList>
    </citation>
    <scope>NUCLEOTIDE SEQUENCE</scope>
</reference>
<name>A0AA86RW92_9FABA</name>
<sequence>MDRSSSRRRGRSPYRGGNAGRNSPGGRGGNAGRNSSGGRGGNAGRSIYRGRDSYVGRTGRPYQHHQFSSGNEQGSPSEQQPLRRLNPSSPGASSESHNSHPQTETETGNQRQTTHNPGIERVILAYFDA</sequence>
<feature type="compositionally biased region" description="Gly residues" evidence="1">
    <location>
        <begin position="17"/>
        <end position="43"/>
    </location>
</feature>
<feature type="compositionally biased region" description="Polar residues" evidence="1">
    <location>
        <begin position="65"/>
        <end position="116"/>
    </location>
</feature>
<gene>
    <name evidence="2" type="ORF">AYBTSS11_LOCUS2303</name>
</gene>
<protein>
    <submittedName>
        <fullName evidence="2">Uncharacterized protein</fullName>
    </submittedName>
</protein>
<evidence type="ECO:0000313" key="2">
    <source>
        <dbReference type="EMBL" id="CAJ1866253.1"/>
    </source>
</evidence>
<evidence type="ECO:0000313" key="3">
    <source>
        <dbReference type="Proteomes" id="UP001189624"/>
    </source>
</evidence>
<accession>A0AA86RW92</accession>